<dbReference type="InterPro" id="IPR018253">
    <property type="entry name" value="DnaJ_domain_CS"/>
</dbReference>
<dbReference type="PROSITE" id="PS50076">
    <property type="entry name" value="DNAJ_2"/>
    <property type="match status" value="1"/>
</dbReference>
<dbReference type="PROSITE" id="PS00636">
    <property type="entry name" value="DNAJ_1"/>
    <property type="match status" value="1"/>
</dbReference>
<dbReference type="CDD" id="cd06257">
    <property type="entry name" value="DnaJ"/>
    <property type="match status" value="1"/>
</dbReference>
<dbReference type="InterPro" id="IPR001623">
    <property type="entry name" value="DnaJ_domain"/>
</dbReference>
<dbReference type="Pfam" id="PF00226">
    <property type="entry name" value="DnaJ"/>
    <property type="match status" value="1"/>
</dbReference>
<keyword evidence="5" id="KW-1185">Reference proteome</keyword>
<evidence type="ECO:0000256" key="1">
    <source>
        <dbReference type="SAM" id="Coils"/>
    </source>
</evidence>
<feature type="compositionally biased region" description="Polar residues" evidence="2">
    <location>
        <begin position="52"/>
        <end position="64"/>
    </location>
</feature>
<feature type="region of interest" description="Disordered" evidence="2">
    <location>
        <begin position="213"/>
        <end position="234"/>
    </location>
</feature>
<feature type="compositionally biased region" description="Polar residues" evidence="2">
    <location>
        <begin position="479"/>
        <end position="498"/>
    </location>
</feature>
<dbReference type="SUPFAM" id="SSF48452">
    <property type="entry name" value="TPR-like"/>
    <property type="match status" value="2"/>
</dbReference>
<dbReference type="InterPro" id="IPR019734">
    <property type="entry name" value="TPR_rpt"/>
</dbReference>
<dbReference type="Gene3D" id="1.25.40.10">
    <property type="entry name" value="Tetratricopeptide repeat domain"/>
    <property type="match status" value="2"/>
</dbReference>
<dbReference type="PANTHER" id="PTHR45181:SF4">
    <property type="entry name" value="HEAT SHOCK PROTEIN DNAJ WITH TETRATRICOPEPTIDE REPEAT-CONTAINING PROTEIN"/>
    <property type="match status" value="1"/>
</dbReference>
<organism evidence="4 5">
    <name type="scientific">Linum tenue</name>
    <dbReference type="NCBI Taxonomy" id="586396"/>
    <lineage>
        <taxon>Eukaryota</taxon>
        <taxon>Viridiplantae</taxon>
        <taxon>Streptophyta</taxon>
        <taxon>Embryophyta</taxon>
        <taxon>Tracheophyta</taxon>
        <taxon>Spermatophyta</taxon>
        <taxon>Magnoliopsida</taxon>
        <taxon>eudicotyledons</taxon>
        <taxon>Gunneridae</taxon>
        <taxon>Pentapetalae</taxon>
        <taxon>rosids</taxon>
        <taxon>fabids</taxon>
        <taxon>Malpighiales</taxon>
        <taxon>Linaceae</taxon>
        <taxon>Linum</taxon>
    </lineage>
</organism>
<evidence type="ECO:0000313" key="5">
    <source>
        <dbReference type="Proteomes" id="UP001154282"/>
    </source>
</evidence>
<feature type="region of interest" description="Disordered" evidence="2">
    <location>
        <begin position="345"/>
        <end position="381"/>
    </location>
</feature>
<feature type="region of interest" description="Disordered" evidence="2">
    <location>
        <begin position="452"/>
        <end position="503"/>
    </location>
</feature>
<gene>
    <name evidence="4" type="ORF">LITE_LOCUS30436</name>
</gene>
<name>A0AAV0MVQ3_9ROSI</name>
<comment type="caution">
    <text evidence="4">The sequence shown here is derived from an EMBL/GenBank/DDBJ whole genome shotgun (WGS) entry which is preliminary data.</text>
</comment>
<dbReference type="SMART" id="SM00028">
    <property type="entry name" value="TPR"/>
    <property type="match status" value="6"/>
</dbReference>
<evidence type="ECO:0000256" key="2">
    <source>
        <dbReference type="SAM" id="MobiDB-lite"/>
    </source>
</evidence>
<dbReference type="SUPFAM" id="SSF46565">
    <property type="entry name" value="Chaperone J-domain"/>
    <property type="match status" value="1"/>
</dbReference>
<dbReference type="Pfam" id="PF13181">
    <property type="entry name" value="TPR_8"/>
    <property type="match status" value="1"/>
</dbReference>
<sequence length="1300" mass="140738">MNPSGFGSLNSGLHGSGENNVNNNMGLHSSSVGRAAPGKGVTRPRLLKVRRQLSSQNPKSSSGPGANPFLGVPGSGESGGGNAGNEGFVFGACRSNSVGRLNLDKGILDEMKSLSLGSQNEFLNRSSNVGNASGFVSGSDRNASSVLEESLRKLEIKGHQNAASNGMFRSSGNDGSFGSGKGPESLLPDELMKKLNIGKNSSSGNFAFSVESTKGFTSKPDERSRRNVSSEGLGNELYDRMKNLNMKEAAVVHEANLSHKVKDGNDSERKERSVLFAEGERDNKLLDDMNFKLKIASAMGGSAGPKDPTFPTRIFGQGMQTGNKNDEKSHDVRGVDALGFTFREGLQSHDPSRSHAPLGQSKVDRQQAEGAGPSTAFSFGGVPLPKSANEIEGAVPFTGFRTPDPRVSSFTGVNSKVEFGAKLKDSKLKKRKSKGKHSTKVHLCTGLEYSSKEASEASDSYSPMDISPYMLSEPRCSRDSSVASEESFSTNQQVASSESEQRETLLNDSMEDLVVAAEHMDINTALTEEASDHRYGNSLDADAAPPEDSVSGAETESFKSANEEIDLINDGVVNSREKEACSSKCSEGQDSEMTTQFFSAACSEDSCASGFRFAASSTAQSSVKPHPKKKNSHLSLNTKIPFASSSFKLNSFSGASPLLSPANDCRSGLSSPLLLSPAIDDRSGLPSSFLLSPASDNRANLPSPLPVAGDNSEILRGKEVKQVSDISSAASVAAQEACEKWRLRGNQAYKNGDLLRAEDSYTQGLSCIPRTEKSRSCLRALMLCYSNRAATRMSLGKVRDALEDCKTAAGIDPNFLRVQLRAASCYLALGEVENASNFFKKCLQLGSDVCVDRKIEVEASEGLQKAQKVMECMQRSSELLERRTPNDAGSAVEVISEALVISPFGDNLVETKALALFTLHKYEEVIMLCEQTLDSAKKNAPPADCEPAHADPSALKREPSFMLWRSRLTFMSYFYLGRLEEAISSLEKQGDPNSASDCSLSNFGSSYLESLIPLASTARELLHHKVAGNEAFQAGKHSEAIEHYTAVLSCNVESRPFAAICFCNRAAAYKELGQLTDAIADCSFAIALDGNYLKAISRRATLYEMIRDYGQAAKDLERLLSALTRQVDDKTNQLGQADGSTHLLNDLRQARLRLSNLEEEDRKDIPLNAYLILGVEPSASAAEIKKAYRKAALRHHPDKAGQSLARGENGDDGLWKEIGEEVHKDADRLFKMIGEAYAVLSDPAKRSQYDLEEEMRNAQKKRGGNSTYGRAYQETHHNSQFDRGGGSRRHWREAWRAYGR</sequence>
<feature type="region of interest" description="Disordered" evidence="2">
    <location>
        <begin position="1"/>
        <end position="80"/>
    </location>
</feature>
<feature type="region of interest" description="Disordered" evidence="2">
    <location>
        <begin position="162"/>
        <end position="185"/>
    </location>
</feature>
<dbReference type="PRINTS" id="PR00625">
    <property type="entry name" value="JDOMAIN"/>
</dbReference>
<dbReference type="SMART" id="SM00271">
    <property type="entry name" value="DnaJ"/>
    <property type="match status" value="1"/>
</dbReference>
<reference evidence="4" key="1">
    <citation type="submission" date="2022-08" db="EMBL/GenBank/DDBJ databases">
        <authorList>
            <person name="Gutierrez-Valencia J."/>
        </authorList>
    </citation>
    <scope>NUCLEOTIDE SEQUENCE</scope>
</reference>
<dbReference type="EMBL" id="CAMGYJ010000007">
    <property type="protein sequence ID" value="CAI0450206.1"/>
    <property type="molecule type" value="Genomic_DNA"/>
</dbReference>
<feature type="compositionally biased region" description="Polar residues" evidence="2">
    <location>
        <begin position="1"/>
        <end position="32"/>
    </location>
</feature>
<evidence type="ECO:0000313" key="4">
    <source>
        <dbReference type="EMBL" id="CAI0450206.1"/>
    </source>
</evidence>
<accession>A0AAV0MVQ3</accession>
<feature type="compositionally biased region" description="Polar residues" evidence="2">
    <location>
        <begin position="162"/>
        <end position="174"/>
    </location>
</feature>
<feature type="region of interest" description="Disordered" evidence="2">
    <location>
        <begin position="1256"/>
        <end position="1289"/>
    </location>
</feature>
<dbReference type="Gene3D" id="1.10.287.110">
    <property type="entry name" value="DnaJ domain"/>
    <property type="match status" value="1"/>
</dbReference>
<feature type="region of interest" description="Disordered" evidence="2">
    <location>
        <begin position="528"/>
        <end position="558"/>
    </location>
</feature>
<proteinExistence type="predicted"/>
<dbReference type="InterPro" id="IPR011990">
    <property type="entry name" value="TPR-like_helical_dom_sf"/>
</dbReference>
<feature type="coiled-coil region" evidence="1">
    <location>
        <begin position="1106"/>
        <end position="1160"/>
    </location>
</feature>
<keyword evidence="1" id="KW-0175">Coiled coil</keyword>
<protein>
    <recommendedName>
        <fullName evidence="3">J domain-containing protein</fullName>
    </recommendedName>
</protein>
<dbReference type="PANTHER" id="PTHR45181">
    <property type="entry name" value="HEAT SHOCK PROTEIN DNAJ WITH TETRATRICOPEPTIDE REPEAT-CONTAINING PROTEIN"/>
    <property type="match status" value="1"/>
</dbReference>
<feature type="domain" description="J" evidence="3">
    <location>
        <begin position="1168"/>
        <end position="1253"/>
    </location>
</feature>
<dbReference type="Proteomes" id="UP001154282">
    <property type="component" value="Unassembled WGS sequence"/>
</dbReference>
<evidence type="ECO:0000259" key="3">
    <source>
        <dbReference type="PROSITE" id="PS50076"/>
    </source>
</evidence>
<dbReference type="InterPro" id="IPR036869">
    <property type="entry name" value="J_dom_sf"/>
</dbReference>